<dbReference type="OrthoDB" id="9804874at2"/>
<comment type="similarity">
    <text evidence="2 9">Belongs to the alanine or glycine:cation symporter (AGCS) (TC 2.A.25) family.</text>
</comment>
<gene>
    <name evidence="10" type="ORF">SAMN06295960_3381</name>
</gene>
<feature type="transmembrane region" description="Helical" evidence="9">
    <location>
        <begin position="147"/>
        <end position="166"/>
    </location>
</feature>
<feature type="transmembrane region" description="Helical" evidence="9">
    <location>
        <begin position="213"/>
        <end position="233"/>
    </location>
</feature>
<proteinExistence type="inferred from homology"/>
<dbReference type="PANTHER" id="PTHR30330">
    <property type="entry name" value="AGSS FAMILY TRANSPORTER, SODIUM-ALANINE"/>
    <property type="match status" value="1"/>
</dbReference>
<keyword evidence="7 9" id="KW-1133">Transmembrane helix</keyword>
<feature type="transmembrane region" description="Helical" evidence="9">
    <location>
        <begin position="239"/>
        <end position="266"/>
    </location>
</feature>
<accession>A0A1X7LEI3</accession>
<evidence type="ECO:0000256" key="9">
    <source>
        <dbReference type="RuleBase" id="RU363064"/>
    </source>
</evidence>
<evidence type="ECO:0000313" key="11">
    <source>
        <dbReference type="Proteomes" id="UP000193834"/>
    </source>
</evidence>
<dbReference type="PROSITE" id="PS00873">
    <property type="entry name" value="NA_ALANINE_SYMP"/>
    <property type="match status" value="1"/>
</dbReference>
<evidence type="ECO:0000256" key="7">
    <source>
        <dbReference type="ARBA" id="ARBA00022989"/>
    </source>
</evidence>
<dbReference type="GO" id="GO:0005283">
    <property type="term" value="F:amino acid:sodium symporter activity"/>
    <property type="evidence" value="ECO:0007669"/>
    <property type="project" value="InterPro"/>
</dbReference>
<dbReference type="Gene3D" id="1.20.1740.10">
    <property type="entry name" value="Amino acid/polyamine transporter I"/>
    <property type="match status" value="1"/>
</dbReference>
<feature type="transmembrane region" description="Helical" evidence="9">
    <location>
        <begin position="178"/>
        <end position="201"/>
    </location>
</feature>
<evidence type="ECO:0000256" key="4">
    <source>
        <dbReference type="ARBA" id="ARBA00022475"/>
    </source>
</evidence>
<keyword evidence="4 9" id="KW-1003">Cell membrane</keyword>
<comment type="subcellular location">
    <subcellularLocation>
        <location evidence="1 9">Cell membrane</location>
        <topology evidence="1 9">Multi-pass membrane protein</topology>
    </subcellularLocation>
</comment>
<dbReference type="PRINTS" id="PR00175">
    <property type="entry name" value="NAALASMPORT"/>
</dbReference>
<dbReference type="NCBIfam" id="TIGR00835">
    <property type="entry name" value="agcS"/>
    <property type="match status" value="1"/>
</dbReference>
<evidence type="ECO:0000313" key="10">
    <source>
        <dbReference type="EMBL" id="SMG52266.1"/>
    </source>
</evidence>
<keyword evidence="3 9" id="KW-0813">Transport</keyword>
<feature type="transmembrane region" description="Helical" evidence="9">
    <location>
        <begin position="391"/>
        <end position="410"/>
    </location>
</feature>
<dbReference type="EMBL" id="FXAZ01000004">
    <property type="protein sequence ID" value="SMG52266.1"/>
    <property type="molecule type" value="Genomic_DNA"/>
</dbReference>
<evidence type="ECO:0000256" key="6">
    <source>
        <dbReference type="ARBA" id="ARBA00022847"/>
    </source>
</evidence>
<keyword evidence="8 9" id="KW-0472">Membrane</keyword>
<dbReference type="PANTHER" id="PTHR30330:SF3">
    <property type="entry name" value="TRANSCRIPTIONAL REGULATOR, LRP FAMILY"/>
    <property type="match status" value="1"/>
</dbReference>
<evidence type="ECO:0000256" key="2">
    <source>
        <dbReference type="ARBA" id="ARBA00009261"/>
    </source>
</evidence>
<keyword evidence="5 9" id="KW-0812">Transmembrane</keyword>
<feature type="transmembrane region" description="Helical" evidence="9">
    <location>
        <begin position="348"/>
        <end position="371"/>
    </location>
</feature>
<evidence type="ECO:0000256" key="3">
    <source>
        <dbReference type="ARBA" id="ARBA00022448"/>
    </source>
</evidence>
<dbReference type="InterPro" id="IPR001463">
    <property type="entry name" value="Na/Ala_symport"/>
</dbReference>
<protein>
    <submittedName>
        <fullName evidence="10">Alanine or glycine:cation symporter, AGCS family</fullName>
    </submittedName>
</protein>
<dbReference type="FunFam" id="1.20.1740.10:FF:000004">
    <property type="entry name" value="Sodium:alanine symporter family protein"/>
    <property type="match status" value="1"/>
</dbReference>
<feature type="transmembrane region" description="Helical" evidence="9">
    <location>
        <begin position="416"/>
        <end position="435"/>
    </location>
</feature>
<keyword evidence="11" id="KW-1185">Reference proteome</keyword>
<feature type="transmembrane region" description="Helical" evidence="9">
    <location>
        <begin position="308"/>
        <end position="328"/>
    </location>
</feature>
<keyword evidence="6 9" id="KW-0769">Symport</keyword>
<evidence type="ECO:0000256" key="5">
    <source>
        <dbReference type="ARBA" id="ARBA00022692"/>
    </source>
</evidence>
<feature type="transmembrane region" description="Helical" evidence="9">
    <location>
        <begin position="64"/>
        <end position="87"/>
    </location>
</feature>
<dbReference type="Proteomes" id="UP000193834">
    <property type="component" value="Unassembled WGS sequence"/>
</dbReference>
<feature type="transmembrane region" description="Helical" evidence="9">
    <location>
        <begin position="93"/>
        <end position="111"/>
    </location>
</feature>
<reference evidence="10 11" key="1">
    <citation type="submission" date="2017-04" db="EMBL/GenBank/DDBJ databases">
        <authorList>
            <person name="Afonso C.L."/>
            <person name="Miller P.J."/>
            <person name="Scott M.A."/>
            <person name="Spackman E."/>
            <person name="Goraichik I."/>
            <person name="Dimitrov K.M."/>
            <person name="Suarez D.L."/>
            <person name="Swayne D.E."/>
        </authorList>
    </citation>
    <scope>NUCLEOTIDE SEQUENCE [LARGE SCALE GENOMIC DNA]</scope>
    <source>
        <strain evidence="10 11">11</strain>
    </source>
</reference>
<feature type="transmembrane region" description="Helical" evidence="9">
    <location>
        <begin position="20"/>
        <end position="43"/>
    </location>
</feature>
<dbReference type="Pfam" id="PF01235">
    <property type="entry name" value="Na_Ala_symp"/>
    <property type="match status" value="1"/>
</dbReference>
<dbReference type="AlphaFoldDB" id="A0A1X7LEI3"/>
<dbReference type="STRING" id="1852522.SAMN06295960_3381"/>
<evidence type="ECO:0000256" key="8">
    <source>
        <dbReference type="ARBA" id="ARBA00023136"/>
    </source>
</evidence>
<organism evidence="10 11">
    <name type="scientific">Paenibacillus aquistagni</name>
    <dbReference type="NCBI Taxonomy" id="1852522"/>
    <lineage>
        <taxon>Bacteria</taxon>
        <taxon>Bacillati</taxon>
        <taxon>Bacillota</taxon>
        <taxon>Bacilli</taxon>
        <taxon>Bacillales</taxon>
        <taxon>Paenibacillaceae</taxon>
        <taxon>Paenibacillus</taxon>
    </lineage>
</organism>
<dbReference type="GO" id="GO:0005886">
    <property type="term" value="C:plasma membrane"/>
    <property type="evidence" value="ECO:0007669"/>
    <property type="project" value="UniProtKB-SubCell"/>
</dbReference>
<dbReference type="RefSeq" id="WP_085496001.1">
    <property type="nucleotide sequence ID" value="NZ_FXAZ01000004.1"/>
</dbReference>
<name>A0A1X7LEI3_9BACL</name>
<evidence type="ECO:0000256" key="1">
    <source>
        <dbReference type="ARBA" id="ARBA00004651"/>
    </source>
</evidence>
<sequence>MKGLEQGLQAVNAWVWGPPLLILLVGTGILLTVRLGLLQVLRLPLALRLVFGAKSEGEGDISSFGALATALAATVGTGNIVGVATAIQLGGPGALFWMWLAAFFGMATKYAEGLLAVKYRRVDETGQISGGPMYYIERGLGRRFKPLAIFFACSGVLVALFGIGTFPQVNAIVSSTKASLGIPSVVTAVILTLLTALVTLGGIKSIAKVTTKVVPFMALLYIGCAIIVLCTFADQVPHAVSMVFTSAFTPTAAQGGFLGATVMLAIQSGIARGVFSNESGLGSAPIAAAAAKTKWPAEQGLVSMTGTFFDTIIICTLTGLTLIVTGAWSGAESGAAMTQAAFDSAIPYGSLLLTICLILFAFTTILGWNYYGERCLEYLFGVKAIMPYRMLFLVFIAGGAFLKLEVIWILSDIVNGLMAFPNLIALVGLSSVVAIETKRYFTHLKQI</sequence>